<dbReference type="RefSeq" id="WP_101264462.1">
    <property type="nucleotide sequence ID" value="NZ_NWTK01000002.1"/>
</dbReference>
<comment type="caution">
    <text evidence="1">The sequence shown here is derived from an EMBL/GenBank/DDBJ whole genome shotgun (WGS) entry which is preliminary data.</text>
</comment>
<dbReference type="AlphaFoldDB" id="A0A2N3KY25"/>
<name>A0A2N3KY25_9PROT</name>
<reference evidence="1 2" key="1">
    <citation type="submission" date="2017-09" db="EMBL/GenBank/DDBJ databases">
        <title>Biodiversity and function of Thalassospira species in the particle-attached aromatic-hydrocarbon-degrading consortia from the surface seawater of the South China Sea.</title>
        <authorList>
            <person name="Dong C."/>
            <person name="Liu R."/>
            <person name="Shao Z."/>
        </authorList>
    </citation>
    <scope>NUCLEOTIDE SEQUENCE [LARGE SCALE GENOMIC DNA]</scope>
    <source>
        <strain evidence="1 2">CSC1P2</strain>
    </source>
</reference>
<protein>
    <submittedName>
        <fullName evidence="1">Uncharacterized protein</fullName>
    </submittedName>
</protein>
<proteinExistence type="predicted"/>
<gene>
    <name evidence="1" type="ORF">COO20_04380</name>
</gene>
<dbReference type="EMBL" id="NWTK01000002">
    <property type="protein sequence ID" value="PKR55413.1"/>
    <property type="molecule type" value="Genomic_DNA"/>
</dbReference>
<organism evidence="1 2">
    <name type="scientific">Thalassospira marina</name>
    <dbReference type="NCBI Taxonomy" id="2048283"/>
    <lineage>
        <taxon>Bacteria</taxon>
        <taxon>Pseudomonadati</taxon>
        <taxon>Pseudomonadota</taxon>
        <taxon>Alphaproteobacteria</taxon>
        <taxon>Rhodospirillales</taxon>
        <taxon>Thalassospiraceae</taxon>
        <taxon>Thalassospira</taxon>
    </lineage>
</organism>
<evidence type="ECO:0000313" key="1">
    <source>
        <dbReference type="EMBL" id="PKR55413.1"/>
    </source>
</evidence>
<dbReference type="Proteomes" id="UP000233597">
    <property type="component" value="Unassembled WGS sequence"/>
</dbReference>
<sequence length="104" mass="11563">MNTVYLKADSESALKEALSFCLSVDEEGSQFLAPKGPGWSLDVIGKILRPDFDFGDQESPNAPTEDDYVPGWHANLLVTEDFSETIPESIVISTPNNPVREWYL</sequence>
<evidence type="ECO:0000313" key="2">
    <source>
        <dbReference type="Proteomes" id="UP000233597"/>
    </source>
</evidence>
<accession>A0A2N3KY25</accession>